<feature type="domain" description="Teneurin-like YD-shell" evidence="2">
    <location>
        <begin position="20"/>
        <end position="118"/>
    </location>
</feature>
<keyword evidence="1" id="KW-0677">Repeat</keyword>
<dbReference type="PANTHER" id="PTHR32305:SF15">
    <property type="entry name" value="PROTEIN RHSA-RELATED"/>
    <property type="match status" value="1"/>
</dbReference>
<dbReference type="AlphaFoldDB" id="A0A167HL70"/>
<evidence type="ECO:0000313" key="3">
    <source>
        <dbReference type="EMBL" id="OAB78729.1"/>
    </source>
</evidence>
<evidence type="ECO:0000259" key="2">
    <source>
        <dbReference type="Pfam" id="PF25023"/>
    </source>
</evidence>
<keyword evidence="4" id="KW-1185">Reference proteome</keyword>
<reference evidence="3 4" key="1">
    <citation type="submission" date="2016-02" db="EMBL/GenBank/DDBJ databases">
        <title>Ulvibacter sp. LPB0005, isolated from Thais luteostoma.</title>
        <authorList>
            <person name="Shin S.-K."/>
            <person name="Yi H."/>
        </authorList>
    </citation>
    <scope>NUCLEOTIDE SEQUENCE [LARGE SCALE GENOMIC DNA]</scope>
    <source>
        <strain evidence="3 4">LPB0005</strain>
    </source>
</reference>
<gene>
    <name evidence="3" type="ORF">ULVI_09105</name>
</gene>
<protein>
    <recommendedName>
        <fullName evidence="2">Teneurin-like YD-shell domain-containing protein</fullName>
    </recommendedName>
</protein>
<name>A0A167HL70_9FLAO</name>
<comment type="caution">
    <text evidence="3">The sequence shown here is derived from an EMBL/GenBank/DDBJ whole genome shotgun (WGS) entry which is preliminary data.</text>
</comment>
<evidence type="ECO:0000313" key="4">
    <source>
        <dbReference type="Proteomes" id="UP000077013"/>
    </source>
</evidence>
<sequence>MVNKDGVLENDRPEPLDKLVTWVFDEGTFKPAAKIIDGHSYSIVTNYLGTPVEMYNEAGEKTWEVEYDIYGKVRTLAKGSLNDCPFRYQGQYEDEETGLYYNRFRYYNADEGVYLSQDPIGLLGNNSNIYAFTRDSNILVDIFGLSECSFKPKDSYNGIKEASQILKDRGLPRNVRKSILEPFNKQSIKVRKAGADEFGIRFHDNGLKADANGRYLFETFPANRNSLAIKPDWNDMTAIKQWQIKEGTQMFEGTAAAQGNLSGGQIQKFIVDNPLINLF</sequence>
<dbReference type="InterPro" id="IPR050708">
    <property type="entry name" value="T6SS_VgrG/RHS"/>
</dbReference>
<dbReference type="RefSeq" id="WP_068592011.1">
    <property type="nucleotide sequence ID" value="NZ_LRXL01000037.1"/>
</dbReference>
<dbReference type="InterPro" id="IPR022385">
    <property type="entry name" value="Rhs_assc_core"/>
</dbReference>
<dbReference type="Proteomes" id="UP000077013">
    <property type="component" value="Unassembled WGS sequence"/>
</dbReference>
<accession>A0A167HL70</accession>
<dbReference type="STRING" id="1763537.ULVI_09105"/>
<evidence type="ECO:0000256" key="1">
    <source>
        <dbReference type="ARBA" id="ARBA00022737"/>
    </source>
</evidence>
<dbReference type="InterPro" id="IPR056823">
    <property type="entry name" value="TEN-like_YD-shell"/>
</dbReference>
<dbReference type="Pfam" id="PF25023">
    <property type="entry name" value="TEN_YD-shell"/>
    <property type="match status" value="1"/>
</dbReference>
<proteinExistence type="predicted"/>
<dbReference type="NCBIfam" id="TIGR03696">
    <property type="entry name" value="Rhs_assc_core"/>
    <property type="match status" value="1"/>
</dbReference>
<dbReference type="PANTHER" id="PTHR32305">
    <property type="match status" value="1"/>
</dbReference>
<dbReference type="PRINTS" id="PR00394">
    <property type="entry name" value="RHSPROTEIN"/>
</dbReference>
<dbReference type="Gene3D" id="2.180.10.10">
    <property type="entry name" value="RHS repeat-associated core"/>
    <property type="match status" value="1"/>
</dbReference>
<organism evidence="3 4">
    <name type="scientific">Cochleicola gelatinilyticus</name>
    <dbReference type="NCBI Taxonomy" id="1763537"/>
    <lineage>
        <taxon>Bacteria</taxon>
        <taxon>Pseudomonadati</taxon>
        <taxon>Bacteroidota</taxon>
        <taxon>Flavobacteriia</taxon>
        <taxon>Flavobacteriales</taxon>
        <taxon>Flavobacteriaceae</taxon>
        <taxon>Cochleicola</taxon>
    </lineage>
</organism>
<dbReference type="EMBL" id="LRXL01000037">
    <property type="protein sequence ID" value="OAB78729.1"/>
    <property type="molecule type" value="Genomic_DNA"/>
</dbReference>